<name>A0A7C4YSF7_UNCW3</name>
<dbReference type="EMBL" id="DTHG01000084">
    <property type="protein sequence ID" value="HGW92248.1"/>
    <property type="molecule type" value="Genomic_DNA"/>
</dbReference>
<comment type="caution">
    <text evidence="1">The sequence shown here is derived from an EMBL/GenBank/DDBJ whole genome shotgun (WGS) entry which is preliminary data.</text>
</comment>
<reference evidence="1" key="1">
    <citation type="journal article" date="2020" name="mSystems">
        <title>Genome- and Community-Level Interaction Insights into Carbon Utilization and Element Cycling Functions of Hydrothermarchaeota in Hydrothermal Sediment.</title>
        <authorList>
            <person name="Zhou Z."/>
            <person name="Liu Y."/>
            <person name="Xu W."/>
            <person name="Pan J."/>
            <person name="Luo Z.H."/>
            <person name="Li M."/>
        </authorList>
    </citation>
    <scope>NUCLEOTIDE SEQUENCE [LARGE SCALE GENOMIC DNA]</scope>
    <source>
        <strain evidence="1">SpSt-780</strain>
    </source>
</reference>
<organism evidence="1">
    <name type="scientific">candidate division WOR-3 bacterium</name>
    <dbReference type="NCBI Taxonomy" id="2052148"/>
    <lineage>
        <taxon>Bacteria</taxon>
        <taxon>Bacteria division WOR-3</taxon>
    </lineage>
</organism>
<dbReference type="AlphaFoldDB" id="A0A7C4YSF7"/>
<gene>
    <name evidence="1" type="ORF">ENV67_06900</name>
</gene>
<sequence length="490" mass="54935">MIFLWDNDRGETVLDDELQIVVGLEEYLLQSLSYNLNNFNDTLISDAILPPLEQLLQYDALFVVNGTNGTPMDSGDLVKIDSFICSGKSIYIEGENIAEFLSWAYPQILDSFHVEFDGNTYLPFQSIIGTDSSFASGENFLYFQDPSLFSSCDILQPFPPSVSILVSPISTKAYVCRTAGYSYTAEKKSKSINFARIISTINFTALKSLEQGGSIDTRNEFMKKILSYMGFGRTLVVDYADTEENKILGDLEAIGRKKYDVINYSPEYEIMKKYSSIIWRGGKNGIPLSDNDTINIKKYINYGGRILLTGENIAENLGITGQGDVSFLTDYFGVDYIAPSVSTDSIEGAGTYTGFLSPYQGLNPDWLQGANICFIYTGTKAGECAGVSNNIGRSKTLFLGFSYDELKDNNQRRGILNETYEIWNVSVDAPTGIKEREEGKKKFLIITREDELRSFLPLFDLSGRKIENIERGGIYFYRKEGDLKIIIFIK</sequence>
<protein>
    <submittedName>
        <fullName evidence="1">Uncharacterized protein</fullName>
    </submittedName>
</protein>
<evidence type="ECO:0000313" key="1">
    <source>
        <dbReference type="EMBL" id="HGW92248.1"/>
    </source>
</evidence>
<proteinExistence type="predicted"/>
<accession>A0A7C4YSF7</accession>